<dbReference type="eggNOG" id="COG4753">
    <property type="taxonomic scope" value="Bacteria"/>
</dbReference>
<dbReference type="AlphaFoldDB" id="F2JRD8"/>
<dbReference type="Gene3D" id="3.40.50.2300">
    <property type="match status" value="1"/>
</dbReference>
<keyword evidence="8" id="KW-0804">Transcription</keyword>
<protein>
    <recommendedName>
        <fullName evidence="2">Stage 0 sporulation protein A homolog</fullName>
    </recommendedName>
</protein>
<evidence type="ECO:0000256" key="1">
    <source>
        <dbReference type="ARBA" id="ARBA00004496"/>
    </source>
</evidence>
<evidence type="ECO:0000259" key="12">
    <source>
        <dbReference type="PROSITE" id="PS01124"/>
    </source>
</evidence>
<dbReference type="RefSeq" id="WP_013656046.1">
    <property type="nucleotide sequence ID" value="NC_015275.1"/>
</dbReference>
<keyword evidence="3" id="KW-0963">Cytoplasm</keyword>
<evidence type="ECO:0000256" key="10">
    <source>
        <dbReference type="PROSITE-ProRule" id="PRU00169"/>
    </source>
</evidence>
<dbReference type="InterPro" id="IPR011006">
    <property type="entry name" value="CheY-like_superfamily"/>
</dbReference>
<feature type="domain" description="Response regulatory" evidence="13">
    <location>
        <begin position="2"/>
        <end position="119"/>
    </location>
</feature>
<dbReference type="SUPFAM" id="SSF52172">
    <property type="entry name" value="CheY-like"/>
    <property type="match status" value="1"/>
</dbReference>
<evidence type="ECO:0000313" key="15">
    <source>
        <dbReference type="Proteomes" id="UP000008467"/>
    </source>
</evidence>
<dbReference type="GO" id="GO:0005737">
    <property type="term" value="C:cytoplasm"/>
    <property type="evidence" value="ECO:0007669"/>
    <property type="project" value="UniProtKB-SubCell"/>
</dbReference>
<keyword evidence="7" id="KW-0238">DNA-binding</keyword>
<dbReference type="HOGENOM" id="CLU_000445_5_0_9"/>
<reference evidence="14 15" key="1">
    <citation type="journal article" date="2011" name="J. Bacteriol.">
        <title>Complete genome sequence of the cellulose-degrading bacterium Cellulosilyticum lentocellum.</title>
        <authorList>
            <consortium name="US DOE Joint Genome Institute"/>
            <person name="Miller D.A."/>
            <person name="Suen G."/>
            <person name="Bruce D."/>
            <person name="Copeland A."/>
            <person name="Cheng J.F."/>
            <person name="Detter C."/>
            <person name="Goodwin L.A."/>
            <person name="Han C.S."/>
            <person name="Hauser L.J."/>
            <person name="Land M.L."/>
            <person name="Lapidus A."/>
            <person name="Lucas S."/>
            <person name="Meincke L."/>
            <person name="Pitluck S."/>
            <person name="Tapia R."/>
            <person name="Teshima H."/>
            <person name="Woyke T."/>
            <person name="Fox B.G."/>
            <person name="Angert E.R."/>
            <person name="Currie C.R."/>
        </authorList>
    </citation>
    <scope>NUCLEOTIDE SEQUENCE [LARGE SCALE GENOMIC DNA]</scope>
    <source>
        <strain evidence="15">ATCC 49066 / DSM 5427 / NCIMB 11756 / RHM5</strain>
    </source>
</reference>
<dbReference type="KEGG" id="cle:Clole_1015"/>
<comment type="function">
    <text evidence="9">May play the central regulatory role in sporulation. It may be an element of the effector pathway responsible for the activation of sporulation genes in response to nutritional stress. Spo0A may act in concert with spo0H (a sigma factor) to control the expression of some genes that are critical to the sporulation process.</text>
</comment>
<dbReference type="InterPro" id="IPR051552">
    <property type="entry name" value="HptR"/>
</dbReference>
<evidence type="ECO:0000256" key="6">
    <source>
        <dbReference type="ARBA" id="ARBA00023015"/>
    </source>
</evidence>
<dbReference type="PANTHER" id="PTHR42713">
    <property type="entry name" value="HISTIDINE KINASE-RELATED"/>
    <property type="match status" value="1"/>
</dbReference>
<sequence length="510" mass="59395">MKVLIIDDEPNVREGLKKIIPWEAEGFDICGEGIDGQNGLEKIMILNPDLVLIDIRMPGLMGIEVIEEAKKRGFKGKFIITTGYSDFTYAKRAMGLGVEAYILKPIDEDELIEMIEKIKDKILKEKEITQKLDVSETYVIKSLLTHLLLGSSLSIMEQDKYNELKEKNESYQLLLVDIEEKKETVSLIEEQIKDYLEARLAVKTLIVEKYLLIIIQNKEQGYIDEAIDTLQEKLAKRYQITCKMALDTSLIKIQEIGESYTLVKELLNKKFLYPNERLLTSKRIDMYAKESEQSRIINVEHVSEQIYRLLQVGDMIKIKQVLEELKLQLQSESVRKDKVISVFSNILVKTGTKTIEANQEVGKLLPSGEQIIEVIYHCRDVEDVIEYIEEQLRIIVQEFKVSSPENNMKKIIYYIENNYNKELKLELLAELFNYNSAYLGKSFKNYTGQSFNVYIDQLRINRAKELLRHKEMKVYEIAKAVGYKHIDYFHSKFKKYVGISPLEYKKNCEK</sequence>
<feature type="modified residue" description="4-aspartylphosphate" evidence="10">
    <location>
        <position position="54"/>
    </location>
</feature>
<dbReference type="EMBL" id="CP002582">
    <property type="protein sequence ID" value="ADZ82747.1"/>
    <property type="molecule type" value="Genomic_DNA"/>
</dbReference>
<dbReference type="Proteomes" id="UP000008467">
    <property type="component" value="Chromosome"/>
</dbReference>
<keyword evidence="6" id="KW-0805">Transcription regulation</keyword>
<dbReference type="InterPro" id="IPR018060">
    <property type="entry name" value="HTH_AraC"/>
</dbReference>
<keyword evidence="4 10" id="KW-0597">Phosphoprotein</keyword>
<evidence type="ECO:0000256" key="4">
    <source>
        <dbReference type="ARBA" id="ARBA00022553"/>
    </source>
</evidence>
<dbReference type="SMART" id="SM00448">
    <property type="entry name" value="REC"/>
    <property type="match status" value="1"/>
</dbReference>
<dbReference type="PROSITE" id="PS50110">
    <property type="entry name" value="RESPONSE_REGULATORY"/>
    <property type="match status" value="1"/>
</dbReference>
<evidence type="ECO:0000256" key="8">
    <source>
        <dbReference type="ARBA" id="ARBA00023163"/>
    </source>
</evidence>
<evidence type="ECO:0000256" key="3">
    <source>
        <dbReference type="ARBA" id="ARBA00022490"/>
    </source>
</evidence>
<dbReference type="SUPFAM" id="SSF46689">
    <property type="entry name" value="Homeodomain-like"/>
    <property type="match status" value="2"/>
</dbReference>
<gene>
    <name evidence="14" type="ordered locus">Clole_1015</name>
</gene>
<dbReference type="InterPro" id="IPR009057">
    <property type="entry name" value="Homeodomain-like_sf"/>
</dbReference>
<dbReference type="GO" id="GO:0043565">
    <property type="term" value="F:sequence-specific DNA binding"/>
    <property type="evidence" value="ECO:0007669"/>
    <property type="project" value="InterPro"/>
</dbReference>
<dbReference type="Pfam" id="PF12833">
    <property type="entry name" value="HTH_18"/>
    <property type="match status" value="1"/>
</dbReference>
<dbReference type="InterPro" id="IPR001789">
    <property type="entry name" value="Sig_transdc_resp-reg_receiver"/>
</dbReference>
<feature type="domain" description="HTH araC/xylS-type" evidence="12">
    <location>
        <begin position="409"/>
        <end position="507"/>
    </location>
</feature>
<dbReference type="PANTHER" id="PTHR42713:SF3">
    <property type="entry name" value="TRANSCRIPTIONAL REGULATORY PROTEIN HPTR"/>
    <property type="match status" value="1"/>
</dbReference>
<dbReference type="GO" id="GO:0003700">
    <property type="term" value="F:DNA-binding transcription factor activity"/>
    <property type="evidence" value="ECO:0007669"/>
    <property type="project" value="InterPro"/>
</dbReference>
<evidence type="ECO:0000256" key="7">
    <source>
        <dbReference type="ARBA" id="ARBA00023125"/>
    </source>
</evidence>
<feature type="coiled-coil region" evidence="11">
    <location>
        <begin position="161"/>
        <end position="198"/>
    </location>
</feature>
<evidence type="ECO:0000256" key="5">
    <source>
        <dbReference type="ARBA" id="ARBA00023012"/>
    </source>
</evidence>
<dbReference type="SMART" id="SM00342">
    <property type="entry name" value="HTH_ARAC"/>
    <property type="match status" value="1"/>
</dbReference>
<dbReference type="STRING" id="642492.Clole_1015"/>
<dbReference type="GO" id="GO:0000160">
    <property type="term" value="P:phosphorelay signal transduction system"/>
    <property type="evidence" value="ECO:0007669"/>
    <property type="project" value="UniProtKB-KW"/>
</dbReference>
<dbReference type="CDD" id="cd17536">
    <property type="entry name" value="REC_YesN-like"/>
    <property type="match status" value="1"/>
</dbReference>
<proteinExistence type="predicted"/>
<evidence type="ECO:0000256" key="9">
    <source>
        <dbReference type="ARBA" id="ARBA00024867"/>
    </source>
</evidence>
<comment type="subcellular location">
    <subcellularLocation>
        <location evidence="1">Cytoplasm</location>
    </subcellularLocation>
</comment>
<organism evidence="14 15">
    <name type="scientific">Cellulosilyticum lentocellum (strain ATCC 49066 / DSM 5427 / NCIMB 11756 / RHM5)</name>
    <name type="common">Clostridium lentocellum</name>
    <dbReference type="NCBI Taxonomy" id="642492"/>
    <lineage>
        <taxon>Bacteria</taxon>
        <taxon>Bacillati</taxon>
        <taxon>Bacillota</taxon>
        <taxon>Clostridia</taxon>
        <taxon>Lachnospirales</taxon>
        <taxon>Cellulosilyticaceae</taxon>
        <taxon>Cellulosilyticum</taxon>
    </lineage>
</organism>
<evidence type="ECO:0000256" key="2">
    <source>
        <dbReference type="ARBA" id="ARBA00018672"/>
    </source>
</evidence>
<evidence type="ECO:0000313" key="14">
    <source>
        <dbReference type="EMBL" id="ADZ82747.1"/>
    </source>
</evidence>
<keyword evidence="11" id="KW-0175">Coiled coil</keyword>
<evidence type="ECO:0000259" key="13">
    <source>
        <dbReference type="PROSITE" id="PS50110"/>
    </source>
</evidence>
<dbReference type="PROSITE" id="PS01124">
    <property type="entry name" value="HTH_ARAC_FAMILY_2"/>
    <property type="match status" value="1"/>
</dbReference>
<dbReference type="Pfam" id="PF00072">
    <property type="entry name" value="Response_reg"/>
    <property type="match status" value="1"/>
</dbReference>
<keyword evidence="5" id="KW-0902">Two-component regulatory system</keyword>
<evidence type="ECO:0000256" key="11">
    <source>
        <dbReference type="SAM" id="Coils"/>
    </source>
</evidence>
<name>F2JRD8_CELLD</name>
<dbReference type="eggNOG" id="COG2207">
    <property type="taxonomic scope" value="Bacteria"/>
</dbReference>
<dbReference type="Gene3D" id="1.10.10.60">
    <property type="entry name" value="Homeodomain-like"/>
    <property type="match status" value="2"/>
</dbReference>
<keyword evidence="15" id="KW-1185">Reference proteome</keyword>
<accession>F2JRD8</accession>